<dbReference type="eggNOG" id="ENOG5032NRA">
    <property type="taxonomic scope" value="Bacteria"/>
</dbReference>
<dbReference type="Proteomes" id="UP000017670">
    <property type="component" value="Unassembled WGS sequence"/>
</dbReference>
<accession>N9FGT9</accession>
<evidence type="ECO:0000313" key="1">
    <source>
        <dbReference type="EMBL" id="ENW06515.1"/>
    </source>
</evidence>
<name>N9FGT9_9GAMM</name>
<dbReference type="EMBL" id="APQL01000006">
    <property type="protein sequence ID" value="ENW06515.1"/>
    <property type="molecule type" value="Genomic_DNA"/>
</dbReference>
<dbReference type="AlphaFoldDB" id="N9FGT9"/>
<comment type="caution">
    <text evidence="1">The sequence shown here is derived from an EMBL/GenBank/DDBJ whole genome shotgun (WGS) entry which is preliminary data.</text>
</comment>
<gene>
    <name evidence="1" type="ORF">F933_02254</name>
</gene>
<dbReference type="PATRIC" id="fig|1217648.3.peg.2192"/>
<proteinExistence type="predicted"/>
<dbReference type="HOGENOM" id="CLU_169432_0_0_6"/>
<reference evidence="1 2" key="1">
    <citation type="submission" date="2013-02" db="EMBL/GenBank/DDBJ databases">
        <title>The Genome Sequence of Acinetobacter beijerinckii CIP 110307.</title>
        <authorList>
            <consortium name="The Broad Institute Genome Sequencing Platform"/>
            <consortium name="The Broad Institute Genome Sequencing Center for Infectious Disease"/>
            <person name="Cerqueira G."/>
            <person name="Feldgarden M."/>
            <person name="Courvalin P."/>
            <person name="Perichon B."/>
            <person name="Grillot-Courvalin C."/>
            <person name="Clermont D."/>
            <person name="Rocha E."/>
            <person name="Yoon E.-J."/>
            <person name="Nemec A."/>
            <person name="Walker B."/>
            <person name="Young S.K."/>
            <person name="Zeng Q."/>
            <person name="Gargeya S."/>
            <person name="Fitzgerald M."/>
            <person name="Haas B."/>
            <person name="Abouelleil A."/>
            <person name="Alvarado L."/>
            <person name="Arachchi H.M."/>
            <person name="Berlin A.M."/>
            <person name="Chapman S.B."/>
            <person name="Dewar J."/>
            <person name="Goldberg J."/>
            <person name="Griggs A."/>
            <person name="Gujja S."/>
            <person name="Hansen M."/>
            <person name="Howarth C."/>
            <person name="Imamovic A."/>
            <person name="Larimer J."/>
            <person name="McCowan C."/>
            <person name="Murphy C."/>
            <person name="Neiman D."/>
            <person name="Pearson M."/>
            <person name="Priest M."/>
            <person name="Roberts A."/>
            <person name="Saif S."/>
            <person name="Shea T."/>
            <person name="Sisk P."/>
            <person name="Sykes S."/>
            <person name="Wortman J."/>
            <person name="Nusbaum C."/>
            <person name="Birren B."/>
        </authorList>
    </citation>
    <scope>NUCLEOTIDE SEQUENCE [LARGE SCALE GENOMIC DNA]</scope>
    <source>
        <strain evidence="1 2">CIP 110307</strain>
    </source>
</reference>
<organism evidence="1 2">
    <name type="scientific">Acinetobacter beijerinckii CIP 110307</name>
    <dbReference type="NCBI Taxonomy" id="1217648"/>
    <lineage>
        <taxon>Bacteria</taxon>
        <taxon>Pseudomonadati</taxon>
        <taxon>Pseudomonadota</taxon>
        <taxon>Gammaproteobacteria</taxon>
        <taxon>Moraxellales</taxon>
        <taxon>Moraxellaceae</taxon>
        <taxon>Acinetobacter</taxon>
    </lineage>
</organism>
<keyword evidence="2" id="KW-1185">Reference proteome</keyword>
<evidence type="ECO:0000313" key="2">
    <source>
        <dbReference type="Proteomes" id="UP000017670"/>
    </source>
</evidence>
<dbReference type="STRING" id="262668.GCA_000931715_01503"/>
<protein>
    <submittedName>
        <fullName evidence="1">Uncharacterized protein</fullName>
    </submittedName>
</protein>
<sequence>MHQRFSLNATSGSKLSDVDQFTFNNQQICWRHIFYEQTVCADAQLNATVCHFADIISLRRRHNSLGPIRAIGEYLIDLKFYLNKIFDLKFTYEGIRVLNIPNLVASAYGLSLGFL</sequence>